<evidence type="ECO:0000313" key="2">
    <source>
        <dbReference type="EMBL" id="KAH6880058.1"/>
    </source>
</evidence>
<dbReference type="OrthoDB" id="10583073at2759"/>
<accession>A0A9P8VVK1</accession>
<protein>
    <submittedName>
        <fullName evidence="2">Uncharacterized protein</fullName>
    </submittedName>
</protein>
<gene>
    <name evidence="2" type="ORF">B0T10DRAFT_464175</name>
</gene>
<keyword evidence="3" id="KW-1185">Reference proteome</keyword>
<dbReference type="AlphaFoldDB" id="A0A9P8VVK1"/>
<dbReference type="Proteomes" id="UP000777438">
    <property type="component" value="Unassembled WGS sequence"/>
</dbReference>
<proteinExistence type="predicted"/>
<comment type="caution">
    <text evidence="2">The sequence shown here is derived from an EMBL/GenBank/DDBJ whole genome shotgun (WGS) entry which is preliminary data.</text>
</comment>
<name>A0A9P8VVK1_9HYPO</name>
<feature type="compositionally biased region" description="Basic residues" evidence="1">
    <location>
        <begin position="292"/>
        <end position="303"/>
    </location>
</feature>
<sequence>MPGGRGEGGTSPPSVAPSNVTLALTTGSSLLLCHSLHLVSVQAQATEDRQAPGHLLICHPSESSVVESVPWPVSVPRCWVTTDVKQETTLDKEELRLRDSSVEQEMTRTENFHTYSSQSLTLRVSHQGYGESENEGHTSTADIYRRLSTTRNMKTTQVAGLLATTLAILPALSAAARFNTTTIINSNCPCDRSRFKYCYHYTRQGVQDDTCYDISEPSWSMRVYDPRMSMDNQLVCVVFAGEQCEGKKSPMVGWTNNTRCIEPTNATKVGDYDKDDRGKGEKAWEDYDVKRQRQASKVSRRFARPLAGEKASMTTSKADPLVTARASITTNADQPHQTHYSHMPPKTRQDKTISPDEEKQGAVAQHRSLE</sequence>
<evidence type="ECO:0000256" key="1">
    <source>
        <dbReference type="SAM" id="MobiDB-lite"/>
    </source>
</evidence>
<evidence type="ECO:0000313" key="3">
    <source>
        <dbReference type="Proteomes" id="UP000777438"/>
    </source>
</evidence>
<feature type="compositionally biased region" description="Basic and acidic residues" evidence="1">
    <location>
        <begin position="347"/>
        <end position="360"/>
    </location>
</feature>
<reference evidence="2 3" key="1">
    <citation type="journal article" date="2021" name="Nat. Commun.">
        <title>Genetic determinants of endophytism in the Arabidopsis root mycobiome.</title>
        <authorList>
            <person name="Mesny F."/>
            <person name="Miyauchi S."/>
            <person name="Thiergart T."/>
            <person name="Pickel B."/>
            <person name="Atanasova L."/>
            <person name="Karlsson M."/>
            <person name="Huettel B."/>
            <person name="Barry K.W."/>
            <person name="Haridas S."/>
            <person name="Chen C."/>
            <person name="Bauer D."/>
            <person name="Andreopoulos W."/>
            <person name="Pangilinan J."/>
            <person name="LaButti K."/>
            <person name="Riley R."/>
            <person name="Lipzen A."/>
            <person name="Clum A."/>
            <person name="Drula E."/>
            <person name="Henrissat B."/>
            <person name="Kohler A."/>
            <person name="Grigoriev I.V."/>
            <person name="Martin F.M."/>
            <person name="Hacquard S."/>
        </authorList>
    </citation>
    <scope>NUCLEOTIDE SEQUENCE [LARGE SCALE GENOMIC DNA]</scope>
    <source>
        <strain evidence="2 3">MPI-CAGE-CH-0241</strain>
    </source>
</reference>
<organism evidence="2 3">
    <name type="scientific">Thelonectria olida</name>
    <dbReference type="NCBI Taxonomy" id="1576542"/>
    <lineage>
        <taxon>Eukaryota</taxon>
        <taxon>Fungi</taxon>
        <taxon>Dikarya</taxon>
        <taxon>Ascomycota</taxon>
        <taxon>Pezizomycotina</taxon>
        <taxon>Sordariomycetes</taxon>
        <taxon>Hypocreomycetidae</taxon>
        <taxon>Hypocreales</taxon>
        <taxon>Nectriaceae</taxon>
        <taxon>Thelonectria</taxon>
    </lineage>
</organism>
<dbReference type="EMBL" id="JAGPYM010000027">
    <property type="protein sequence ID" value="KAH6880058.1"/>
    <property type="molecule type" value="Genomic_DNA"/>
</dbReference>
<feature type="region of interest" description="Disordered" evidence="1">
    <location>
        <begin position="285"/>
        <end position="370"/>
    </location>
</feature>
<feature type="compositionally biased region" description="Polar residues" evidence="1">
    <location>
        <begin position="326"/>
        <end position="340"/>
    </location>
</feature>